<comment type="similarity">
    <text evidence="2">Belongs to the methyltransferase superfamily. L-isoaspartyl/D-aspartyl protein methyltransferase family.</text>
</comment>
<evidence type="ECO:0000256" key="10">
    <source>
        <dbReference type="ARBA" id="ARBA00031323"/>
    </source>
</evidence>
<dbReference type="InterPro" id="IPR027573">
    <property type="entry name" value="Methyltran_FxLD"/>
</dbReference>
<dbReference type="CDD" id="cd02440">
    <property type="entry name" value="AdoMet_MTases"/>
    <property type="match status" value="1"/>
</dbReference>
<comment type="caution">
    <text evidence="12">The sequence shown here is derived from an EMBL/GenBank/DDBJ whole genome shotgun (WGS) entry which is preliminary data.</text>
</comment>
<dbReference type="EC" id="2.1.1.77" evidence="3"/>
<dbReference type="SUPFAM" id="SSF53335">
    <property type="entry name" value="S-adenosyl-L-methionine-dependent methyltransferases"/>
    <property type="match status" value="1"/>
</dbReference>
<dbReference type="InterPro" id="IPR029063">
    <property type="entry name" value="SAM-dependent_MTases_sf"/>
</dbReference>
<keyword evidence="5" id="KW-0963">Cytoplasm</keyword>
<evidence type="ECO:0000256" key="11">
    <source>
        <dbReference type="ARBA" id="ARBA00031350"/>
    </source>
</evidence>
<dbReference type="NCBIfam" id="TIGR04364">
    <property type="entry name" value="methyltran_FxLD"/>
    <property type="match status" value="1"/>
</dbReference>
<gene>
    <name evidence="12" type="ORF">GCM10020369_23030</name>
</gene>
<dbReference type="PANTHER" id="PTHR11579">
    <property type="entry name" value="PROTEIN-L-ISOASPARTATE O-METHYLTRANSFERASE"/>
    <property type="match status" value="1"/>
</dbReference>
<evidence type="ECO:0000256" key="1">
    <source>
        <dbReference type="ARBA" id="ARBA00004496"/>
    </source>
</evidence>
<evidence type="ECO:0000256" key="5">
    <source>
        <dbReference type="ARBA" id="ARBA00022490"/>
    </source>
</evidence>
<dbReference type="Proteomes" id="UP001501676">
    <property type="component" value="Unassembled WGS sequence"/>
</dbReference>
<dbReference type="EMBL" id="BAAAYN010000015">
    <property type="protein sequence ID" value="GAA3386289.1"/>
    <property type="molecule type" value="Genomic_DNA"/>
</dbReference>
<keyword evidence="7" id="KW-0808">Transferase</keyword>
<proteinExistence type="inferred from homology"/>
<dbReference type="InterPro" id="IPR000682">
    <property type="entry name" value="PCMT"/>
</dbReference>
<accession>A0ABP6SX71</accession>
<evidence type="ECO:0000256" key="8">
    <source>
        <dbReference type="ARBA" id="ARBA00022691"/>
    </source>
</evidence>
<sequence length="353" mass="37579">MVTRRDADGAALSSVSAAGIVAMMLTQLGVRPGDRCLEIGSGGYNAALLWRLAGPEGRVTSVDIDPIVVERARACLTAAGYDEVEVRCGDGEYGAPDAEPFDRIVVTVQATDIPPAWREQLAEGARLVVPLTMRGVSRAVAFTLTDGVLVSDDYEVCGFVPMQGAGTPDSPVAALHGGQVRLQQDPTQQVDAAALDAALATPRVEVWTGVMTGRNEPYLEHLDLWLATQMPQFCVLRADQEAVEAGVVEPTWAVFGTPAVTDGSSFAYRAWRDEGSPDGAEIGVYAHGPAAESLAATLATAHQEWDRGQRHRPQARITVHPAGTTDTQLPHGYVLDTAHSRLVIAWPAPPESR</sequence>
<comment type="subcellular location">
    <subcellularLocation>
        <location evidence="1">Cytoplasm</location>
    </subcellularLocation>
</comment>
<name>A0ABP6SX71_9ACTN</name>
<keyword evidence="6" id="KW-0489">Methyltransferase</keyword>
<reference evidence="13" key="1">
    <citation type="journal article" date="2019" name="Int. J. Syst. Evol. Microbiol.">
        <title>The Global Catalogue of Microorganisms (GCM) 10K type strain sequencing project: providing services to taxonomists for standard genome sequencing and annotation.</title>
        <authorList>
            <consortium name="The Broad Institute Genomics Platform"/>
            <consortium name="The Broad Institute Genome Sequencing Center for Infectious Disease"/>
            <person name="Wu L."/>
            <person name="Ma J."/>
        </authorList>
    </citation>
    <scope>NUCLEOTIDE SEQUENCE [LARGE SCALE GENOMIC DNA]</scope>
    <source>
        <strain evidence="13">JCM 9458</strain>
    </source>
</reference>
<organism evidence="12 13">
    <name type="scientific">Cryptosporangium minutisporangium</name>
    <dbReference type="NCBI Taxonomy" id="113569"/>
    <lineage>
        <taxon>Bacteria</taxon>
        <taxon>Bacillati</taxon>
        <taxon>Actinomycetota</taxon>
        <taxon>Actinomycetes</taxon>
        <taxon>Cryptosporangiales</taxon>
        <taxon>Cryptosporangiaceae</taxon>
        <taxon>Cryptosporangium</taxon>
    </lineage>
</organism>
<evidence type="ECO:0000256" key="9">
    <source>
        <dbReference type="ARBA" id="ARBA00030757"/>
    </source>
</evidence>
<dbReference type="Gene3D" id="3.40.50.150">
    <property type="entry name" value="Vaccinia Virus protein VP39"/>
    <property type="match status" value="1"/>
</dbReference>
<keyword evidence="8" id="KW-0949">S-adenosyl-L-methionine</keyword>
<evidence type="ECO:0000256" key="2">
    <source>
        <dbReference type="ARBA" id="ARBA00005369"/>
    </source>
</evidence>
<dbReference type="Pfam" id="PF01135">
    <property type="entry name" value="PCMT"/>
    <property type="match status" value="1"/>
</dbReference>
<evidence type="ECO:0000256" key="6">
    <source>
        <dbReference type="ARBA" id="ARBA00022603"/>
    </source>
</evidence>
<evidence type="ECO:0000313" key="12">
    <source>
        <dbReference type="EMBL" id="GAA3386289.1"/>
    </source>
</evidence>
<protein>
    <recommendedName>
        <fullName evidence="4">Protein-L-isoaspartate O-methyltransferase</fullName>
        <ecNumber evidence="3">2.1.1.77</ecNumber>
    </recommendedName>
    <alternativeName>
        <fullName evidence="11">L-isoaspartyl protein carboxyl methyltransferase</fullName>
    </alternativeName>
    <alternativeName>
        <fullName evidence="9">Protein L-isoaspartyl methyltransferase</fullName>
    </alternativeName>
    <alternativeName>
        <fullName evidence="10">Protein-beta-aspartate methyltransferase</fullName>
    </alternativeName>
</protein>
<evidence type="ECO:0000256" key="7">
    <source>
        <dbReference type="ARBA" id="ARBA00022679"/>
    </source>
</evidence>
<keyword evidence="13" id="KW-1185">Reference proteome</keyword>
<evidence type="ECO:0000256" key="3">
    <source>
        <dbReference type="ARBA" id="ARBA00011890"/>
    </source>
</evidence>
<evidence type="ECO:0000256" key="4">
    <source>
        <dbReference type="ARBA" id="ARBA00013346"/>
    </source>
</evidence>
<evidence type="ECO:0000313" key="13">
    <source>
        <dbReference type="Proteomes" id="UP001501676"/>
    </source>
</evidence>
<dbReference type="PANTHER" id="PTHR11579:SF0">
    <property type="entry name" value="PROTEIN-L-ISOASPARTATE(D-ASPARTATE) O-METHYLTRANSFERASE"/>
    <property type="match status" value="1"/>
</dbReference>